<dbReference type="OrthoDB" id="6113047at2"/>
<keyword evidence="4" id="KW-1185">Reference proteome</keyword>
<organism evidence="3 4">
    <name type="scientific">Halopseudomonas salegens</name>
    <dbReference type="NCBI Taxonomy" id="1434072"/>
    <lineage>
        <taxon>Bacteria</taxon>
        <taxon>Pseudomonadati</taxon>
        <taxon>Pseudomonadota</taxon>
        <taxon>Gammaproteobacteria</taxon>
        <taxon>Pseudomonadales</taxon>
        <taxon>Pseudomonadaceae</taxon>
        <taxon>Halopseudomonas</taxon>
    </lineage>
</organism>
<feature type="region of interest" description="Disordered" evidence="1">
    <location>
        <begin position="1"/>
        <end position="25"/>
    </location>
</feature>
<evidence type="ECO:0000259" key="2">
    <source>
        <dbReference type="Pfam" id="PF02120"/>
    </source>
</evidence>
<protein>
    <submittedName>
        <fullName evidence="3">Hook-length control protein FliK</fullName>
    </submittedName>
</protein>
<evidence type="ECO:0000313" key="4">
    <source>
        <dbReference type="Proteomes" id="UP000243924"/>
    </source>
</evidence>
<dbReference type="Pfam" id="PF02120">
    <property type="entry name" value="Flg_hook"/>
    <property type="match status" value="1"/>
</dbReference>
<dbReference type="STRING" id="1434072.SAMN05216210_1888"/>
<proteinExistence type="predicted"/>
<dbReference type="AlphaFoldDB" id="A0A1H2FXV0"/>
<feature type="compositionally biased region" description="Pro residues" evidence="1">
    <location>
        <begin position="8"/>
        <end position="18"/>
    </location>
</feature>
<reference evidence="4" key="1">
    <citation type="submission" date="2016-10" db="EMBL/GenBank/DDBJ databases">
        <authorList>
            <person name="Varghese N."/>
            <person name="Submissions S."/>
        </authorList>
    </citation>
    <scope>NUCLEOTIDE SEQUENCE [LARGE SCALE GENOMIC DNA]</scope>
    <source>
        <strain evidence="4">CECT 8338</strain>
    </source>
</reference>
<dbReference type="EMBL" id="LT629787">
    <property type="protein sequence ID" value="SDU12217.1"/>
    <property type="molecule type" value="Genomic_DNA"/>
</dbReference>
<feature type="domain" description="Flagellar hook-length control protein-like C-terminal" evidence="2">
    <location>
        <begin position="463"/>
        <end position="544"/>
    </location>
</feature>
<gene>
    <name evidence="3" type="ORF">SAMN05216210_1888</name>
</gene>
<name>A0A1H2FXV0_9GAMM</name>
<dbReference type="Gene3D" id="3.30.750.140">
    <property type="match status" value="1"/>
</dbReference>
<sequence>MSSDFSLPPLPPQTPGPIPAGTSARPSDSLAVALQLMRPIAAGLLGAQAAQAEVVKSQPTSNGQFELMLRVVVQDNRGERNLQLPVLSPRPLPEGSQLNLQQVNPNRLMAILTPALPAAGTETITRLDPQRFPPNSQVQARVIQQQPVVTNNQTTYAVQARITSEQASGQLLNLNSTRPVAVGSLITASVGQQGELRVAALPDQQRQLLVLQGLRDTLQRQATAEPLLQRADQLAQPAAPNSQTLTPPLHTAIRQVLQYISTTQQLSTESGVARALRDSGVFMEAGLQRLTQALQQSTATVSTDSRTPQNNAETVRLPELKALLPLLGKLASSSEPPPGSDLKSGLLQLLVTLQQHLPPGGMRNLLQAGSPWQAPPMVKPGLFPLPTRVLQQLGNTSDLGSLLRLTAALLSRIQHHQLQSVGQTQSFADGSSQTVWQLELPVRDGQQFSHVQMRIQRDEEAAKKKNQDAASPQWEVRLAFSLEQLGPLQVITRLHKETVSSQFWAEQPDTLQLVRQELDYLRQRLESQGLAVGKLSSHRGSPPEPEQLVQQRWIDEVT</sequence>
<dbReference type="RefSeq" id="WP_092386294.1">
    <property type="nucleotide sequence ID" value="NZ_LT629787.1"/>
</dbReference>
<dbReference type="InterPro" id="IPR038610">
    <property type="entry name" value="FliK-like_C_sf"/>
</dbReference>
<accession>A0A1H2FXV0</accession>
<feature type="region of interest" description="Disordered" evidence="1">
    <location>
        <begin position="533"/>
        <end position="558"/>
    </location>
</feature>
<dbReference type="InterPro" id="IPR021136">
    <property type="entry name" value="Flagellar_hook_control-like_C"/>
</dbReference>
<evidence type="ECO:0000256" key="1">
    <source>
        <dbReference type="SAM" id="MobiDB-lite"/>
    </source>
</evidence>
<dbReference type="Proteomes" id="UP000243924">
    <property type="component" value="Chromosome I"/>
</dbReference>
<evidence type="ECO:0000313" key="3">
    <source>
        <dbReference type="EMBL" id="SDU12217.1"/>
    </source>
</evidence>